<gene>
    <name evidence="1" type="ORF">ACFO3G_03050</name>
</gene>
<accession>A0ABV9K6L0</accession>
<dbReference type="Proteomes" id="UP001596020">
    <property type="component" value="Unassembled WGS sequence"/>
</dbReference>
<organism evidence="1 2">
    <name type="scientific">Falsiporphyromonas endometrii</name>
    <dbReference type="NCBI Taxonomy" id="1387297"/>
    <lineage>
        <taxon>Bacteria</taxon>
        <taxon>Pseudomonadati</taxon>
        <taxon>Bacteroidota</taxon>
        <taxon>Bacteroidia</taxon>
        <taxon>Bacteroidales</taxon>
        <taxon>Porphyromonadaceae</taxon>
        <taxon>Falsiporphyromonas</taxon>
    </lineage>
</organism>
<sequence length="187" mass="21749">MKNVFLLIGFLSILFCGCDKKENEDVIRDYWNNCFVIEIVDNQGSVPQSDSAMDYYKSLKFTFNGKETHLGEIDKNKNGLRAWPEFFKGVCVLKNQTDNGIYLGFGEFNPNDHKTYQTFKITFPDGQERVLKFYFYADGANVIESILLDGKKYSDTIDRDKYSMIDPSDFKYYDDPIMHRIIIDLGK</sequence>
<name>A0ABV9K6L0_9PORP</name>
<comment type="caution">
    <text evidence="1">The sequence shown here is derived from an EMBL/GenBank/DDBJ whole genome shotgun (WGS) entry which is preliminary data.</text>
</comment>
<keyword evidence="2" id="KW-1185">Reference proteome</keyword>
<evidence type="ECO:0000313" key="1">
    <source>
        <dbReference type="EMBL" id="MFC4665597.1"/>
    </source>
</evidence>
<dbReference type="RefSeq" id="WP_380077883.1">
    <property type="nucleotide sequence ID" value="NZ_JBHSGO010000049.1"/>
</dbReference>
<reference evidence="2" key="1">
    <citation type="journal article" date="2019" name="Int. J. Syst. Evol. Microbiol.">
        <title>The Global Catalogue of Microorganisms (GCM) 10K type strain sequencing project: providing services to taxonomists for standard genome sequencing and annotation.</title>
        <authorList>
            <consortium name="The Broad Institute Genomics Platform"/>
            <consortium name="The Broad Institute Genome Sequencing Center for Infectious Disease"/>
            <person name="Wu L."/>
            <person name="Ma J."/>
        </authorList>
    </citation>
    <scope>NUCLEOTIDE SEQUENCE [LARGE SCALE GENOMIC DNA]</scope>
    <source>
        <strain evidence="2">CGMCC 4.7357</strain>
    </source>
</reference>
<evidence type="ECO:0008006" key="3">
    <source>
        <dbReference type="Google" id="ProtNLM"/>
    </source>
</evidence>
<protein>
    <recommendedName>
        <fullName evidence="3">Lipoprotein</fullName>
    </recommendedName>
</protein>
<dbReference type="EMBL" id="JBHSGO010000049">
    <property type="protein sequence ID" value="MFC4665597.1"/>
    <property type="molecule type" value="Genomic_DNA"/>
</dbReference>
<proteinExistence type="predicted"/>
<evidence type="ECO:0000313" key="2">
    <source>
        <dbReference type="Proteomes" id="UP001596020"/>
    </source>
</evidence>
<dbReference type="PROSITE" id="PS51257">
    <property type="entry name" value="PROKAR_LIPOPROTEIN"/>
    <property type="match status" value="1"/>
</dbReference>